<keyword evidence="2" id="KW-1133">Transmembrane helix</keyword>
<feature type="compositionally biased region" description="Low complexity" evidence="1">
    <location>
        <begin position="10"/>
        <end position="23"/>
    </location>
</feature>
<keyword evidence="2" id="KW-0812">Transmembrane</keyword>
<keyword evidence="2" id="KW-0472">Membrane</keyword>
<dbReference type="Proteomes" id="UP000288012">
    <property type="component" value="Unassembled WGS sequence"/>
</dbReference>
<feature type="region of interest" description="Disordered" evidence="1">
    <location>
        <begin position="1"/>
        <end position="51"/>
    </location>
</feature>
<dbReference type="AlphaFoldDB" id="A0A433JI64"/>
<evidence type="ECO:0000256" key="2">
    <source>
        <dbReference type="SAM" id="Phobius"/>
    </source>
</evidence>
<dbReference type="RefSeq" id="WP_127111398.1">
    <property type="nucleotide sequence ID" value="NZ_RZGR01000024.1"/>
</dbReference>
<sequence>MANDNQDPIQQQESNVKQQSQNVERPQNLQSPKVQQGELEDTQKDVKENEAIEEAAKKLRALTENYLNGFSEKDKKEKSDLHGHATHLNELINKQDAKTAVAEFYSYLAEDDGMRFQALMDDKRGQKVALVILAVALTISGFLLGVIPGVIAAIAITAIAHKQTGSVSQTFGTLWHGKGSQYAKQVGKIEEGLENAHPGATQPVKGEEEDESQSLTPSQQ</sequence>
<keyword evidence="4" id="KW-1185">Reference proteome</keyword>
<proteinExistence type="predicted"/>
<comment type="caution">
    <text evidence="3">The sequence shown here is derived from an EMBL/GenBank/DDBJ whole genome shotgun (WGS) entry which is preliminary data.</text>
</comment>
<feature type="compositionally biased region" description="Basic and acidic residues" evidence="1">
    <location>
        <begin position="41"/>
        <end position="51"/>
    </location>
</feature>
<gene>
    <name evidence="3" type="ORF">EKM59_08275</name>
</gene>
<evidence type="ECO:0000313" key="4">
    <source>
        <dbReference type="Proteomes" id="UP000288012"/>
    </source>
</evidence>
<feature type="region of interest" description="Disordered" evidence="1">
    <location>
        <begin position="190"/>
        <end position="220"/>
    </location>
</feature>
<protein>
    <submittedName>
        <fullName evidence="3">Uncharacterized protein</fullName>
    </submittedName>
</protein>
<feature type="transmembrane region" description="Helical" evidence="2">
    <location>
        <begin position="128"/>
        <end position="160"/>
    </location>
</feature>
<dbReference type="EMBL" id="RZGR01000024">
    <property type="protein sequence ID" value="RUQ84963.1"/>
    <property type="molecule type" value="Genomic_DNA"/>
</dbReference>
<evidence type="ECO:0000313" key="3">
    <source>
        <dbReference type="EMBL" id="RUQ84963.1"/>
    </source>
</evidence>
<feature type="compositionally biased region" description="Polar residues" evidence="1">
    <location>
        <begin position="24"/>
        <end position="34"/>
    </location>
</feature>
<evidence type="ECO:0000256" key="1">
    <source>
        <dbReference type="SAM" id="MobiDB-lite"/>
    </source>
</evidence>
<organism evidence="3 4">
    <name type="scientific">Legionella septentrionalis</name>
    <dbReference type="NCBI Taxonomy" id="2498109"/>
    <lineage>
        <taxon>Bacteria</taxon>
        <taxon>Pseudomonadati</taxon>
        <taxon>Pseudomonadota</taxon>
        <taxon>Gammaproteobacteria</taxon>
        <taxon>Legionellales</taxon>
        <taxon>Legionellaceae</taxon>
        <taxon>Legionella</taxon>
    </lineage>
</organism>
<name>A0A433JI64_9GAMM</name>
<reference evidence="3 4" key="1">
    <citation type="submission" date="2018-12" db="EMBL/GenBank/DDBJ databases">
        <title>Legionella sp,whole genome shotgun sequence.</title>
        <authorList>
            <person name="Wu H."/>
        </authorList>
    </citation>
    <scope>NUCLEOTIDE SEQUENCE [LARGE SCALE GENOMIC DNA]</scope>
    <source>
        <strain evidence="4">km714</strain>
    </source>
</reference>
<accession>A0A433JI64</accession>